<protein>
    <recommendedName>
        <fullName evidence="3">Apple domain-containing protein</fullName>
    </recommendedName>
</protein>
<evidence type="ECO:0000313" key="4">
    <source>
        <dbReference type="EMBL" id="QDG54090.1"/>
    </source>
</evidence>
<accession>A0A5B8YCM5</accession>
<evidence type="ECO:0000256" key="2">
    <source>
        <dbReference type="SAM" id="SignalP"/>
    </source>
</evidence>
<gene>
    <name evidence="4" type="ORF">FIV42_26115</name>
</gene>
<dbReference type="OrthoDB" id="5526397at2"/>
<reference evidence="4 5" key="1">
    <citation type="submission" date="2019-06" db="EMBL/GenBank/DDBJ databases">
        <title>Persicimonas caeni gen. nov., sp. nov., a predatory bacterium isolated from solar saltern.</title>
        <authorList>
            <person name="Wang S."/>
        </authorList>
    </citation>
    <scope>NUCLEOTIDE SEQUENCE [LARGE SCALE GENOMIC DNA]</scope>
    <source>
        <strain evidence="4 5">YN101</strain>
    </source>
</reference>
<sequence length="225" mass="24785">MHAPRALTALLASVALCLLVVACQTADRGTSTITSADEAAEPNAEEPVEAPQMPTAEPRDTSGLESDTARPGSDYREIAMDVADPVRCKEFCNKQMRCMAFTYVRPDANQGPRCRLKHSIPDKVEGEECCVSGVNPRAQRRIAQLESRGFELDTNRPGGDFRSFEMQRAEPAQCQEACENLMDCQAFTYVRPGHKGDKAYCYLKNSVPEKVTDEDCCISGVKQAR</sequence>
<proteinExistence type="predicted"/>
<keyword evidence="5" id="KW-1185">Reference proteome</keyword>
<dbReference type="InterPro" id="IPR003609">
    <property type="entry name" value="Pan_app"/>
</dbReference>
<name>A0A4Y6Q0S5_PERCE</name>
<evidence type="ECO:0000313" key="5">
    <source>
        <dbReference type="Proteomes" id="UP000315995"/>
    </source>
</evidence>
<dbReference type="RefSeq" id="WP_141200535.1">
    <property type="nucleotide sequence ID" value="NZ_CP041186.1"/>
</dbReference>
<dbReference type="EMBL" id="CP041186">
    <property type="protein sequence ID" value="QDG54090.1"/>
    <property type="molecule type" value="Genomic_DNA"/>
</dbReference>
<feature type="chain" id="PRO_5030106818" description="Apple domain-containing protein" evidence="2">
    <location>
        <begin position="23"/>
        <end position="225"/>
    </location>
</feature>
<dbReference type="AlphaFoldDB" id="A0A4Y6Q0S5"/>
<organism evidence="4 5">
    <name type="scientific">Persicimonas caeni</name>
    <dbReference type="NCBI Taxonomy" id="2292766"/>
    <lineage>
        <taxon>Bacteria</taxon>
        <taxon>Deltaproteobacteria</taxon>
        <taxon>Bradymonadales</taxon>
        <taxon>Bradymonadaceae</taxon>
        <taxon>Persicimonas</taxon>
    </lineage>
</organism>
<keyword evidence="2" id="KW-0732">Signal</keyword>
<evidence type="ECO:0000259" key="3">
    <source>
        <dbReference type="Pfam" id="PF14295"/>
    </source>
</evidence>
<dbReference type="PROSITE" id="PS51257">
    <property type="entry name" value="PROKAR_LIPOPROTEIN"/>
    <property type="match status" value="1"/>
</dbReference>
<feature type="compositionally biased region" description="Acidic residues" evidence="1">
    <location>
        <begin position="38"/>
        <end position="48"/>
    </location>
</feature>
<accession>A0A4Y6Q0S5</accession>
<feature type="signal peptide" evidence="2">
    <location>
        <begin position="1"/>
        <end position="22"/>
    </location>
</feature>
<feature type="region of interest" description="Disordered" evidence="1">
    <location>
        <begin position="34"/>
        <end position="74"/>
    </location>
</feature>
<dbReference type="Proteomes" id="UP000315995">
    <property type="component" value="Chromosome"/>
</dbReference>
<evidence type="ECO:0000256" key="1">
    <source>
        <dbReference type="SAM" id="MobiDB-lite"/>
    </source>
</evidence>
<dbReference type="Pfam" id="PF14295">
    <property type="entry name" value="PAN_4"/>
    <property type="match status" value="2"/>
</dbReference>
<feature type="domain" description="Apple" evidence="3">
    <location>
        <begin position="154"/>
        <end position="204"/>
    </location>
</feature>
<dbReference type="Gene3D" id="3.50.4.10">
    <property type="entry name" value="Hepatocyte Growth Factor"/>
    <property type="match status" value="2"/>
</dbReference>
<feature type="domain" description="Apple" evidence="3">
    <location>
        <begin position="68"/>
        <end position="117"/>
    </location>
</feature>